<proteinExistence type="predicted"/>
<organism evidence="1 2">
    <name type="scientific">Elsinoe batatas</name>
    <dbReference type="NCBI Taxonomy" id="2601811"/>
    <lineage>
        <taxon>Eukaryota</taxon>
        <taxon>Fungi</taxon>
        <taxon>Dikarya</taxon>
        <taxon>Ascomycota</taxon>
        <taxon>Pezizomycotina</taxon>
        <taxon>Dothideomycetes</taxon>
        <taxon>Dothideomycetidae</taxon>
        <taxon>Myriangiales</taxon>
        <taxon>Elsinoaceae</taxon>
        <taxon>Elsinoe</taxon>
    </lineage>
</organism>
<name>A0A8K0PBI0_9PEZI</name>
<keyword evidence="2" id="KW-1185">Reference proteome</keyword>
<reference evidence="1" key="1">
    <citation type="submission" date="2021-07" db="EMBL/GenBank/DDBJ databases">
        <title>Elsinoe batatas strain:CRI-CJ2 Genome sequencing and assembly.</title>
        <authorList>
            <person name="Huang L."/>
        </authorList>
    </citation>
    <scope>NUCLEOTIDE SEQUENCE</scope>
    <source>
        <strain evidence="1">CRI-CJ2</strain>
    </source>
</reference>
<evidence type="ECO:0000313" key="1">
    <source>
        <dbReference type="EMBL" id="KAG8623431.1"/>
    </source>
</evidence>
<gene>
    <name evidence="1" type="ORF">KVT40_008407</name>
</gene>
<sequence length="185" mass="21098">MVCSDSAGGSIKNKWTGDFGLTRWIVLRHDGTGVLLGSRQFTLDVSMDFRWQVLDSGLDQPFYFGPTIPRTPKLLAEFRLQLDFDATTPGAVRLDDKYTIMERRTGPFKQRYFTPKESSSELASCHYELRLVFEPSPYGTKQEWDGIDGYMKTDGYWDDKEFVARQCPSPPTGILPHIQNNCVVL</sequence>
<dbReference type="AlphaFoldDB" id="A0A8K0PBI0"/>
<accession>A0A8K0PBI0</accession>
<dbReference type="EMBL" id="JAESVG020000010">
    <property type="protein sequence ID" value="KAG8623431.1"/>
    <property type="molecule type" value="Genomic_DNA"/>
</dbReference>
<dbReference type="OrthoDB" id="3877738at2759"/>
<protein>
    <submittedName>
        <fullName evidence="1">Uncharacterized protein</fullName>
    </submittedName>
</protein>
<evidence type="ECO:0000313" key="2">
    <source>
        <dbReference type="Proteomes" id="UP000809789"/>
    </source>
</evidence>
<dbReference type="Proteomes" id="UP000809789">
    <property type="component" value="Unassembled WGS sequence"/>
</dbReference>
<comment type="caution">
    <text evidence="1">The sequence shown here is derived from an EMBL/GenBank/DDBJ whole genome shotgun (WGS) entry which is preliminary data.</text>
</comment>